<dbReference type="SUPFAM" id="SSF57850">
    <property type="entry name" value="RING/U-box"/>
    <property type="match status" value="1"/>
</dbReference>
<dbReference type="Proteomes" id="UP001419268">
    <property type="component" value="Unassembled WGS sequence"/>
</dbReference>
<dbReference type="Pfam" id="PF13639">
    <property type="entry name" value="zf-RING_2"/>
    <property type="match status" value="1"/>
</dbReference>
<dbReference type="AlphaFoldDB" id="A0AAP0I2J9"/>
<gene>
    <name evidence="3" type="ORF">Scep_022293</name>
</gene>
<evidence type="ECO:0000313" key="4">
    <source>
        <dbReference type="Proteomes" id="UP001419268"/>
    </source>
</evidence>
<evidence type="ECO:0000259" key="2">
    <source>
        <dbReference type="PROSITE" id="PS50089"/>
    </source>
</evidence>
<dbReference type="PANTHER" id="PTHR45676:SF41">
    <property type="entry name" value="RING-H2 FINGER PROTEIN ATL66"/>
    <property type="match status" value="1"/>
</dbReference>
<proteinExistence type="predicted"/>
<keyword evidence="4" id="KW-1185">Reference proteome</keyword>
<dbReference type="SMART" id="SM00184">
    <property type="entry name" value="RING"/>
    <property type="match status" value="1"/>
</dbReference>
<keyword evidence="1" id="KW-0863">Zinc-finger</keyword>
<reference evidence="3 4" key="1">
    <citation type="submission" date="2024-01" db="EMBL/GenBank/DDBJ databases">
        <title>Genome assemblies of Stephania.</title>
        <authorList>
            <person name="Yang L."/>
        </authorList>
    </citation>
    <scope>NUCLEOTIDE SEQUENCE [LARGE SCALE GENOMIC DNA]</scope>
    <source>
        <strain evidence="3">JXDWG</strain>
        <tissue evidence="3">Leaf</tissue>
    </source>
</reference>
<organism evidence="3 4">
    <name type="scientific">Stephania cephalantha</name>
    <dbReference type="NCBI Taxonomy" id="152367"/>
    <lineage>
        <taxon>Eukaryota</taxon>
        <taxon>Viridiplantae</taxon>
        <taxon>Streptophyta</taxon>
        <taxon>Embryophyta</taxon>
        <taxon>Tracheophyta</taxon>
        <taxon>Spermatophyta</taxon>
        <taxon>Magnoliopsida</taxon>
        <taxon>Ranunculales</taxon>
        <taxon>Menispermaceae</taxon>
        <taxon>Menispermoideae</taxon>
        <taxon>Cissampelideae</taxon>
        <taxon>Stephania</taxon>
    </lineage>
</organism>
<dbReference type="EMBL" id="JBBNAG010000009">
    <property type="protein sequence ID" value="KAK9105449.1"/>
    <property type="molecule type" value="Genomic_DNA"/>
</dbReference>
<dbReference type="InterPro" id="IPR001841">
    <property type="entry name" value="Znf_RING"/>
</dbReference>
<accession>A0AAP0I2J9</accession>
<feature type="domain" description="RING-type" evidence="2">
    <location>
        <begin position="136"/>
        <end position="179"/>
    </location>
</feature>
<sequence length="183" mass="20995">MEAAKGLCYLHHDCSPLIVHRDFSKMATELATMESMFESLDIITRQKVLMQNSNLNFQQCMLSMYMDLDDMKETSNYILANSRDHPSLRHKAADFKFRVLDASNSVFSEITADPVFHCMIEHMKKATNCGGEEDVCVICLDAFDESIDLDIQTECGHRFHDRCIYGWINSGRSTCPMCRFNVL</sequence>
<dbReference type="PANTHER" id="PTHR45676">
    <property type="entry name" value="RING-H2 FINGER PROTEIN ATL51-RELATED"/>
    <property type="match status" value="1"/>
</dbReference>
<protein>
    <recommendedName>
        <fullName evidence="2">RING-type domain-containing protein</fullName>
    </recommendedName>
</protein>
<dbReference type="PROSITE" id="PS50089">
    <property type="entry name" value="ZF_RING_2"/>
    <property type="match status" value="1"/>
</dbReference>
<dbReference type="Gene3D" id="3.30.40.10">
    <property type="entry name" value="Zinc/RING finger domain, C3HC4 (zinc finger)"/>
    <property type="match status" value="1"/>
</dbReference>
<keyword evidence="1" id="KW-0862">Zinc</keyword>
<dbReference type="InterPro" id="IPR013083">
    <property type="entry name" value="Znf_RING/FYVE/PHD"/>
</dbReference>
<dbReference type="GO" id="GO:0008270">
    <property type="term" value="F:zinc ion binding"/>
    <property type="evidence" value="ECO:0007669"/>
    <property type="project" value="UniProtKB-KW"/>
</dbReference>
<comment type="caution">
    <text evidence="3">The sequence shown here is derived from an EMBL/GenBank/DDBJ whole genome shotgun (WGS) entry which is preliminary data.</text>
</comment>
<name>A0AAP0I2J9_9MAGN</name>
<evidence type="ECO:0000256" key="1">
    <source>
        <dbReference type="PROSITE-ProRule" id="PRU00175"/>
    </source>
</evidence>
<keyword evidence="1" id="KW-0479">Metal-binding</keyword>
<evidence type="ECO:0000313" key="3">
    <source>
        <dbReference type="EMBL" id="KAK9105449.1"/>
    </source>
</evidence>